<keyword evidence="3" id="KW-0539">Nucleus</keyword>
<dbReference type="eggNOG" id="ENOG502RSQP">
    <property type="taxonomic scope" value="Eukaryota"/>
</dbReference>
<feature type="region of interest" description="Disordered" evidence="5">
    <location>
        <begin position="56"/>
        <end position="87"/>
    </location>
</feature>
<dbReference type="InterPro" id="IPR057199">
    <property type="entry name" value="DUF7877"/>
</dbReference>
<protein>
    <submittedName>
        <fullName evidence="9">Uncharacterized protein</fullName>
    </submittedName>
</protein>
<keyword evidence="2" id="KW-0879">Wnt signaling pathway</keyword>
<organism evidence="9 10">
    <name type="scientific">Eutypa lata (strain UCR-EL1)</name>
    <name type="common">Grapevine dieback disease fungus</name>
    <name type="synonym">Eutypa armeniacae</name>
    <dbReference type="NCBI Taxonomy" id="1287681"/>
    <lineage>
        <taxon>Eukaryota</taxon>
        <taxon>Fungi</taxon>
        <taxon>Dikarya</taxon>
        <taxon>Ascomycota</taxon>
        <taxon>Pezizomycotina</taxon>
        <taxon>Sordariomycetes</taxon>
        <taxon>Xylariomycetidae</taxon>
        <taxon>Xylariales</taxon>
        <taxon>Diatrypaceae</taxon>
        <taxon>Eutypa</taxon>
    </lineage>
</organism>
<evidence type="ECO:0000256" key="2">
    <source>
        <dbReference type="ARBA" id="ARBA00022687"/>
    </source>
</evidence>
<feature type="region of interest" description="Disordered" evidence="5">
    <location>
        <begin position="388"/>
        <end position="409"/>
    </location>
</feature>
<dbReference type="InterPro" id="IPR056687">
    <property type="entry name" value="DUF7785"/>
</dbReference>
<feature type="domain" description="DUF7877" evidence="8">
    <location>
        <begin position="36"/>
        <end position="148"/>
    </location>
</feature>
<feature type="compositionally biased region" description="Basic and acidic residues" evidence="5">
    <location>
        <begin position="1"/>
        <end position="12"/>
    </location>
</feature>
<sequence>MQLDHHDTDPHHPGKSSATTAVNDDKTANGLTATKDLKSAIRDYFQVLERYDATPSILKRPLPEPDAADEPQAKRKKSEEPQGPAQVSIADKVARGDYKDLDAVIFDVKSSASSQVIELRTIEPGKDPSSNDEAIARTLSFKQKAHEIFRREIAYPNVPEALQSLDSTNALQTSASGNVVLSVHGMAPRPTQLYSSLQHPVSTPGNPKGTIRALSEKLLPQGVRTAKAMPFFFPSAVEKDKKSKTLGELFPPPRNLPSLQPPKAPKSTTKGVQVGWHRPELTEKSKYRAGSYSTQPLSTGRWLDYSNAAPPSQIMTKQRERALSLAGTKPSTSDLEASEMESLFRGAFSSFAPSRDDSAATISSGMISQTLWWQKAGKRSFERLIGTDHSEDSANDSDMADASPAGEIDEGLIQDVIDNWDDTMVDPSLEQACCPKKSDEEKDVDDVLQDVSDMIQTLISYQRNRNLQLPTASSQSRYAADPAHSDMLTNGTPVQPSEEETATYEALKTQLVLVIQMLPPFAVARLNSDRLDELNISTKMEVRTDDLARMGEHQRKVVRLISSIQVILILLVILLNRVIRRIHQTLRYHRTPITISRINRNTNTNTNTSININNQELLRMRLMASILMHMSQQGYNPTATPTRQPSYGGQPNMANDPSRRFYPPASSPTVQQHQQHQQPQQPQPQPQPQQSAQNRSHPNSTPFQTSLNSHQLQRAMDQARQRFEQKTGQRIDEATKNSMSGPGQSHPQVTTPVGLGGIGLGPDPARMAAARAGAPGTPSAAVAGGYNASSQSPKPQVNLPAASNPPAATNGSPMVTTSGPAANGATPTAGKEA</sequence>
<feature type="compositionally biased region" description="Low complexity" evidence="5">
    <location>
        <begin position="761"/>
        <end position="781"/>
    </location>
</feature>
<feature type="compositionally biased region" description="Low complexity" evidence="5">
    <location>
        <begin position="671"/>
        <end position="680"/>
    </location>
</feature>
<comment type="function">
    <text evidence="4">Involved in signal transduction through the Wnt pathway.</text>
</comment>
<dbReference type="GO" id="GO:0016055">
    <property type="term" value="P:Wnt signaling pathway"/>
    <property type="evidence" value="ECO:0007669"/>
    <property type="project" value="UniProtKB-KW"/>
</dbReference>
<feature type="domain" description="DUF7785" evidence="7">
    <location>
        <begin position="441"/>
        <end position="542"/>
    </location>
</feature>
<evidence type="ECO:0000256" key="3">
    <source>
        <dbReference type="ARBA" id="ARBA00023242"/>
    </source>
</evidence>
<name>M7STM5_EUTLA</name>
<feature type="region of interest" description="Disordered" evidence="5">
    <location>
        <begin position="1"/>
        <end position="35"/>
    </location>
</feature>
<evidence type="ECO:0000259" key="8">
    <source>
        <dbReference type="Pfam" id="PF25289"/>
    </source>
</evidence>
<dbReference type="PANTHER" id="PTHR23194:SF16">
    <property type="entry name" value="PROTEIN PYGOPUS"/>
    <property type="match status" value="1"/>
</dbReference>
<evidence type="ECO:0000256" key="6">
    <source>
        <dbReference type="SAM" id="Phobius"/>
    </source>
</evidence>
<feature type="compositionally biased region" description="Basic and acidic residues" evidence="5">
    <location>
        <begin position="717"/>
        <end position="728"/>
    </location>
</feature>
<feature type="transmembrane region" description="Helical" evidence="6">
    <location>
        <begin position="557"/>
        <end position="579"/>
    </location>
</feature>
<dbReference type="InterPro" id="IPR052475">
    <property type="entry name" value="Wnt_Signal_Transd_Protein"/>
</dbReference>
<dbReference type="KEGG" id="ela:UCREL1_3088"/>
<keyword evidence="6" id="KW-0812">Transmembrane</keyword>
<feature type="region of interest" description="Disordered" evidence="5">
    <location>
        <begin position="760"/>
        <end position="833"/>
    </location>
</feature>
<reference evidence="10" key="1">
    <citation type="journal article" date="2013" name="Genome Announc.">
        <title>Draft genome sequence of the grapevine dieback fungus Eutypa lata UCR-EL1.</title>
        <authorList>
            <person name="Blanco-Ulate B."/>
            <person name="Rolshausen P.E."/>
            <person name="Cantu D."/>
        </authorList>
    </citation>
    <scope>NUCLEOTIDE SEQUENCE [LARGE SCALE GENOMIC DNA]</scope>
    <source>
        <strain evidence="10">UCR-EL1</strain>
    </source>
</reference>
<accession>M7STM5</accession>
<dbReference type="Pfam" id="PF25289">
    <property type="entry name" value="DUF7877"/>
    <property type="match status" value="1"/>
</dbReference>
<keyword evidence="6" id="KW-0472">Membrane</keyword>
<dbReference type="PANTHER" id="PTHR23194">
    <property type="entry name" value="PYGOPUS"/>
    <property type="match status" value="1"/>
</dbReference>
<feature type="region of interest" description="Disordered" evidence="5">
    <location>
        <begin position="634"/>
        <end position="728"/>
    </location>
</feature>
<evidence type="ECO:0000256" key="5">
    <source>
        <dbReference type="SAM" id="MobiDB-lite"/>
    </source>
</evidence>
<dbReference type="STRING" id="1287681.M7STM5"/>
<dbReference type="Pfam" id="PF25009">
    <property type="entry name" value="DUF7785"/>
    <property type="match status" value="1"/>
</dbReference>
<evidence type="ECO:0000259" key="7">
    <source>
        <dbReference type="Pfam" id="PF25009"/>
    </source>
</evidence>
<feature type="compositionally biased region" description="Pro residues" evidence="5">
    <location>
        <begin position="250"/>
        <end position="264"/>
    </location>
</feature>
<feature type="compositionally biased region" description="Basic and acidic residues" evidence="5">
    <location>
        <begin position="71"/>
        <end position="80"/>
    </location>
</feature>
<evidence type="ECO:0000313" key="10">
    <source>
        <dbReference type="Proteomes" id="UP000012174"/>
    </source>
</evidence>
<keyword evidence="6" id="KW-1133">Transmembrane helix</keyword>
<evidence type="ECO:0000313" key="9">
    <source>
        <dbReference type="EMBL" id="EMR69884.1"/>
    </source>
</evidence>
<dbReference type="OMA" id="TMEKDDF"/>
<proteinExistence type="predicted"/>
<feature type="compositionally biased region" description="Polar residues" evidence="5">
    <location>
        <begin position="634"/>
        <end position="655"/>
    </location>
</feature>
<feature type="compositionally biased region" description="Low complexity" evidence="5">
    <location>
        <begin position="816"/>
        <end position="833"/>
    </location>
</feature>
<gene>
    <name evidence="9" type="ORF">UCREL1_3088</name>
</gene>
<comment type="subcellular location">
    <subcellularLocation>
        <location evidence="1">Nucleus</location>
    </subcellularLocation>
</comment>
<evidence type="ECO:0000256" key="1">
    <source>
        <dbReference type="ARBA" id="ARBA00004123"/>
    </source>
</evidence>
<feature type="compositionally biased region" description="Polar residues" evidence="5">
    <location>
        <begin position="691"/>
        <end position="712"/>
    </location>
</feature>
<dbReference type="HOGENOM" id="CLU_008206_1_0_1"/>
<evidence type="ECO:0000256" key="4">
    <source>
        <dbReference type="ARBA" id="ARBA00037400"/>
    </source>
</evidence>
<dbReference type="EMBL" id="KB705998">
    <property type="protein sequence ID" value="EMR69884.1"/>
    <property type="molecule type" value="Genomic_DNA"/>
</dbReference>
<dbReference type="AlphaFoldDB" id="M7STM5"/>
<dbReference type="OrthoDB" id="5354458at2759"/>
<dbReference type="Proteomes" id="UP000012174">
    <property type="component" value="Unassembled WGS sequence"/>
</dbReference>
<dbReference type="GO" id="GO:0005634">
    <property type="term" value="C:nucleus"/>
    <property type="evidence" value="ECO:0007669"/>
    <property type="project" value="UniProtKB-SubCell"/>
</dbReference>
<feature type="compositionally biased region" description="Polar residues" evidence="5">
    <location>
        <begin position="806"/>
        <end position="815"/>
    </location>
</feature>
<feature type="region of interest" description="Disordered" evidence="5">
    <location>
        <begin position="245"/>
        <end position="273"/>
    </location>
</feature>
<keyword evidence="10" id="KW-1185">Reference proteome</keyword>